<gene>
    <name evidence="1" type="ORF">NEZAVI_LOCUS5349</name>
</gene>
<dbReference type="Proteomes" id="UP001152798">
    <property type="component" value="Chromosome 3"/>
</dbReference>
<keyword evidence="2" id="KW-1185">Reference proteome</keyword>
<sequence length="79" mass="8958">MIGNRNSERFVDYTPTKRGKGCLHFDPHSPLTRSLGVQISPRQQDGRQMAMWFMLQVVHVAGRQRSSNHIRSIPPSGLS</sequence>
<evidence type="ECO:0000313" key="2">
    <source>
        <dbReference type="Proteomes" id="UP001152798"/>
    </source>
</evidence>
<dbReference type="EMBL" id="OV725079">
    <property type="protein sequence ID" value="CAH1394997.1"/>
    <property type="molecule type" value="Genomic_DNA"/>
</dbReference>
<name>A0A9P0H4W7_NEZVI</name>
<reference evidence="1" key="1">
    <citation type="submission" date="2022-01" db="EMBL/GenBank/DDBJ databases">
        <authorList>
            <person name="King R."/>
        </authorList>
    </citation>
    <scope>NUCLEOTIDE SEQUENCE</scope>
</reference>
<proteinExistence type="predicted"/>
<organism evidence="1 2">
    <name type="scientific">Nezara viridula</name>
    <name type="common">Southern green stink bug</name>
    <name type="synonym">Cimex viridulus</name>
    <dbReference type="NCBI Taxonomy" id="85310"/>
    <lineage>
        <taxon>Eukaryota</taxon>
        <taxon>Metazoa</taxon>
        <taxon>Ecdysozoa</taxon>
        <taxon>Arthropoda</taxon>
        <taxon>Hexapoda</taxon>
        <taxon>Insecta</taxon>
        <taxon>Pterygota</taxon>
        <taxon>Neoptera</taxon>
        <taxon>Paraneoptera</taxon>
        <taxon>Hemiptera</taxon>
        <taxon>Heteroptera</taxon>
        <taxon>Panheteroptera</taxon>
        <taxon>Pentatomomorpha</taxon>
        <taxon>Pentatomoidea</taxon>
        <taxon>Pentatomidae</taxon>
        <taxon>Pentatominae</taxon>
        <taxon>Nezara</taxon>
    </lineage>
</organism>
<protein>
    <submittedName>
        <fullName evidence="1">Uncharacterized protein</fullName>
    </submittedName>
</protein>
<dbReference type="AlphaFoldDB" id="A0A9P0H4W7"/>
<accession>A0A9P0H4W7</accession>
<evidence type="ECO:0000313" key="1">
    <source>
        <dbReference type="EMBL" id="CAH1394997.1"/>
    </source>
</evidence>